<dbReference type="Proteomes" id="UP001458880">
    <property type="component" value="Unassembled WGS sequence"/>
</dbReference>
<accession>A0AAW1KGH6</accession>
<feature type="compositionally biased region" description="Polar residues" evidence="1">
    <location>
        <begin position="37"/>
        <end position="48"/>
    </location>
</feature>
<proteinExistence type="predicted"/>
<protein>
    <submittedName>
        <fullName evidence="2">Uncharacterized protein</fullName>
    </submittedName>
</protein>
<organism evidence="2 3">
    <name type="scientific">Popillia japonica</name>
    <name type="common">Japanese beetle</name>
    <dbReference type="NCBI Taxonomy" id="7064"/>
    <lineage>
        <taxon>Eukaryota</taxon>
        <taxon>Metazoa</taxon>
        <taxon>Ecdysozoa</taxon>
        <taxon>Arthropoda</taxon>
        <taxon>Hexapoda</taxon>
        <taxon>Insecta</taxon>
        <taxon>Pterygota</taxon>
        <taxon>Neoptera</taxon>
        <taxon>Endopterygota</taxon>
        <taxon>Coleoptera</taxon>
        <taxon>Polyphaga</taxon>
        <taxon>Scarabaeiformia</taxon>
        <taxon>Scarabaeidae</taxon>
        <taxon>Rutelinae</taxon>
        <taxon>Popillia</taxon>
    </lineage>
</organism>
<comment type="caution">
    <text evidence="2">The sequence shown here is derived from an EMBL/GenBank/DDBJ whole genome shotgun (WGS) entry which is preliminary data.</text>
</comment>
<name>A0AAW1KGH6_POPJA</name>
<reference evidence="2 3" key="1">
    <citation type="journal article" date="2024" name="BMC Genomics">
        <title>De novo assembly and annotation of Popillia japonica's genome with initial clues to its potential as an invasive pest.</title>
        <authorList>
            <person name="Cucini C."/>
            <person name="Boschi S."/>
            <person name="Funari R."/>
            <person name="Cardaioli E."/>
            <person name="Iannotti N."/>
            <person name="Marturano G."/>
            <person name="Paoli F."/>
            <person name="Bruttini M."/>
            <person name="Carapelli A."/>
            <person name="Frati F."/>
            <person name="Nardi F."/>
        </authorList>
    </citation>
    <scope>NUCLEOTIDE SEQUENCE [LARGE SCALE GENOMIC DNA]</scope>
    <source>
        <strain evidence="2">DMR45628</strain>
    </source>
</reference>
<keyword evidence="3" id="KW-1185">Reference proteome</keyword>
<evidence type="ECO:0000313" key="2">
    <source>
        <dbReference type="EMBL" id="KAK9717215.1"/>
    </source>
</evidence>
<sequence>MEGVGRLKIGGARHSTDILECALECTPGTPALDDSEPSTSAQTTATMVSKTKSRKYSDEYLNLGFTSTEISGEERALRVICSKILAADNMKPNKLKHLETLHSEYVNKPRKFFELKLTSYEKQKSYFKKNFVYE</sequence>
<gene>
    <name evidence="2" type="ORF">QE152_g24275</name>
</gene>
<feature type="region of interest" description="Disordered" evidence="1">
    <location>
        <begin position="29"/>
        <end position="48"/>
    </location>
</feature>
<evidence type="ECO:0000313" key="3">
    <source>
        <dbReference type="Proteomes" id="UP001458880"/>
    </source>
</evidence>
<evidence type="ECO:0000256" key="1">
    <source>
        <dbReference type="SAM" id="MobiDB-lite"/>
    </source>
</evidence>
<dbReference type="AlphaFoldDB" id="A0AAW1KGH6"/>
<dbReference type="EMBL" id="JASPKY010000245">
    <property type="protein sequence ID" value="KAK9717215.1"/>
    <property type="molecule type" value="Genomic_DNA"/>
</dbReference>